<evidence type="ECO:0000313" key="1">
    <source>
        <dbReference type="EMBL" id="MBM7619213.1"/>
    </source>
</evidence>
<organism evidence="1 2">
    <name type="scientific">Sutcliffiella tianshenii</name>
    <dbReference type="NCBI Taxonomy" id="1463404"/>
    <lineage>
        <taxon>Bacteria</taxon>
        <taxon>Bacillati</taxon>
        <taxon>Bacillota</taxon>
        <taxon>Bacilli</taxon>
        <taxon>Bacillales</taxon>
        <taxon>Bacillaceae</taxon>
        <taxon>Sutcliffiella</taxon>
    </lineage>
</organism>
<dbReference type="Gene3D" id="3.30.530.20">
    <property type="match status" value="1"/>
</dbReference>
<proteinExistence type="predicted"/>
<name>A0ABS2NXR9_9BACI</name>
<dbReference type="EMBL" id="JAFBED010000002">
    <property type="protein sequence ID" value="MBM7619213.1"/>
    <property type="molecule type" value="Genomic_DNA"/>
</dbReference>
<accession>A0ABS2NXR9</accession>
<keyword evidence="2" id="KW-1185">Reference proteome</keyword>
<protein>
    <submittedName>
        <fullName evidence="1">Membrane protein</fullName>
    </submittedName>
</protein>
<sequence length="145" mass="16465">MVDVITNIDIHAPLNKVADYASNPDNAPTWYDNIKSVEWKSPKPLTIGSLVAFRAKFLGRELSYIYEIVEFTRGEKLVMRTSEGPFPMETTYTWETIGADLTSMTLRNRGVPSGFSKLLAPFMATMMRKANNKDLKKIKTLLEKE</sequence>
<dbReference type="InterPro" id="IPR023393">
    <property type="entry name" value="START-like_dom_sf"/>
</dbReference>
<dbReference type="Proteomes" id="UP000737402">
    <property type="component" value="Unassembled WGS sequence"/>
</dbReference>
<gene>
    <name evidence="1" type="ORF">JOC95_001062</name>
</gene>
<dbReference type="SUPFAM" id="SSF55961">
    <property type="entry name" value="Bet v1-like"/>
    <property type="match status" value="1"/>
</dbReference>
<reference evidence="1 2" key="1">
    <citation type="submission" date="2021-01" db="EMBL/GenBank/DDBJ databases">
        <title>Genomic Encyclopedia of Type Strains, Phase IV (KMG-IV): sequencing the most valuable type-strain genomes for metagenomic binning, comparative biology and taxonomic classification.</title>
        <authorList>
            <person name="Goeker M."/>
        </authorList>
    </citation>
    <scope>NUCLEOTIDE SEQUENCE [LARGE SCALE GENOMIC DNA]</scope>
    <source>
        <strain evidence="1 2">DSM 25879</strain>
    </source>
</reference>
<dbReference type="CDD" id="cd08865">
    <property type="entry name" value="SRPBCC_10"/>
    <property type="match status" value="1"/>
</dbReference>
<dbReference type="Pfam" id="PF10604">
    <property type="entry name" value="Polyketide_cyc2"/>
    <property type="match status" value="1"/>
</dbReference>
<dbReference type="InterPro" id="IPR019587">
    <property type="entry name" value="Polyketide_cyclase/dehydratase"/>
</dbReference>
<evidence type="ECO:0000313" key="2">
    <source>
        <dbReference type="Proteomes" id="UP000737402"/>
    </source>
</evidence>
<comment type="caution">
    <text evidence="1">The sequence shown here is derived from an EMBL/GenBank/DDBJ whole genome shotgun (WGS) entry which is preliminary data.</text>
</comment>
<dbReference type="RefSeq" id="WP_204414126.1">
    <property type="nucleotide sequence ID" value="NZ_JAFBED010000002.1"/>
</dbReference>